<dbReference type="InterPro" id="IPR001031">
    <property type="entry name" value="Thioesterase"/>
</dbReference>
<organism evidence="4 5">
    <name type="scientific">Ferrovibrio xuzhouensis</name>
    <dbReference type="NCBI Taxonomy" id="1576914"/>
    <lineage>
        <taxon>Bacteria</taxon>
        <taxon>Pseudomonadati</taxon>
        <taxon>Pseudomonadota</taxon>
        <taxon>Alphaproteobacteria</taxon>
        <taxon>Rhodospirillales</taxon>
        <taxon>Rhodospirillaceae</taxon>
        <taxon>Ferrovibrio</taxon>
    </lineage>
</organism>
<evidence type="ECO:0000313" key="4">
    <source>
        <dbReference type="EMBL" id="MFC3674336.1"/>
    </source>
</evidence>
<evidence type="ECO:0000259" key="3">
    <source>
        <dbReference type="Pfam" id="PF00975"/>
    </source>
</evidence>
<dbReference type="RefSeq" id="WP_379721126.1">
    <property type="nucleotide sequence ID" value="NZ_JBHRYJ010000001.1"/>
</dbReference>
<evidence type="ECO:0000313" key="5">
    <source>
        <dbReference type="Proteomes" id="UP001595711"/>
    </source>
</evidence>
<feature type="domain" description="Thioesterase" evidence="3">
    <location>
        <begin position="131"/>
        <end position="187"/>
    </location>
</feature>
<dbReference type="InterPro" id="IPR002471">
    <property type="entry name" value="Pept_S9_AS"/>
</dbReference>
<protein>
    <submittedName>
        <fullName evidence="4">Alpha/beta hydrolase family protein</fullName>
        <ecNumber evidence="4">3.4.-.-</ecNumber>
    </submittedName>
</protein>
<evidence type="ECO:0000256" key="2">
    <source>
        <dbReference type="SAM" id="SignalP"/>
    </source>
</evidence>
<dbReference type="PROSITE" id="PS00708">
    <property type="entry name" value="PRO_ENDOPEP_SER"/>
    <property type="match status" value="1"/>
</dbReference>
<dbReference type="EMBL" id="JBHRYJ010000001">
    <property type="protein sequence ID" value="MFC3674336.1"/>
    <property type="molecule type" value="Genomic_DNA"/>
</dbReference>
<keyword evidence="2" id="KW-0732">Signal</keyword>
<reference evidence="5" key="1">
    <citation type="journal article" date="2019" name="Int. J. Syst. Evol. Microbiol.">
        <title>The Global Catalogue of Microorganisms (GCM) 10K type strain sequencing project: providing services to taxonomists for standard genome sequencing and annotation.</title>
        <authorList>
            <consortium name="The Broad Institute Genomics Platform"/>
            <consortium name="The Broad Institute Genome Sequencing Center for Infectious Disease"/>
            <person name="Wu L."/>
            <person name="Ma J."/>
        </authorList>
    </citation>
    <scope>NUCLEOTIDE SEQUENCE [LARGE SCALE GENOMIC DNA]</scope>
    <source>
        <strain evidence="5">KCTC 42182</strain>
    </source>
</reference>
<dbReference type="SUPFAM" id="SSF53474">
    <property type="entry name" value="alpha/beta-Hydrolases"/>
    <property type="match status" value="1"/>
</dbReference>
<dbReference type="PANTHER" id="PTHR43265">
    <property type="entry name" value="ESTERASE ESTD"/>
    <property type="match status" value="1"/>
</dbReference>
<dbReference type="PANTHER" id="PTHR43265:SF1">
    <property type="entry name" value="ESTERASE ESTD"/>
    <property type="match status" value="1"/>
</dbReference>
<feature type="signal peptide" evidence="2">
    <location>
        <begin position="1"/>
        <end position="23"/>
    </location>
</feature>
<dbReference type="Pfam" id="PF00975">
    <property type="entry name" value="Thioesterase"/>
    <property type="match status" value="1"/>
</dbReference>
<dbReference type="EC" id="3.4.-.-" evidence="4"/>
<dbReference type="Proteomes" id="UP001595711">
    <property type="component" value="Unassembled WGS sequence"/>
</dbReference>
<comment type="caution">
    <text evidence="4">The sequence shown here is derived from an EMBL/GenBank/DDBJ whole genome shotgun (WGS) entry which is preliminary data.</text>
</comment>
<evidence type="ECO:0000256" key="1">
    <source>
        <dbReference type="ARBA" id="ARBA00022801"/>
    </source>
</evidence>
<accession>A0ABV7VA98</accession>
<feature type="chain" id="PRO_5046634319" evidence="2">
    <location>
        <begin position="24"/>
        <end position="349"/>
    </location>
</feature>
<gene>
    <name evidence="4" type="ORF">ACFOOQ_02200</name>
</gene>
<dbReference type="InterPro" id="IPR029058">
    <property type="entry name" value="AB_hydrolase_fold"/>
</dbReference>
<sequence length="349" mass="37387">MRRRFAVLVTGLLILGRIAAVQAAETTPSQQVRFAGAGGIALAGTLALPMDTTKPVPAVLLLQGSGPTDRDGNQPPALRTDLLRQIADLLAARGIASLRYDKRGMYANAASLPADQKDYAEFFRWENFVGDALAAEAFLAGQASVDARRIALLGHSEGGLIALVAAQTLQQQGRPPAALVLAATPGRRIDQLIRDQITRSLKADKTTDKQRRFFLSANDRVIKAIRMTGKVPDSVPPALQPLYPFYIGPFMQAQFAVDPAALARDFAGPVLILQGASDVQVSPEKDALALDHALLQRGRDDHAVFIVPGVSHNLKPVDTDSEPGFEGPVSDAIRDRLAEWLQARLQAGG</sequence>
<name>A0ABV7VA98_9PROT</name>
<keyword evidence="5" id="KW-1185">Reference proteome</keyword>
<dbReference type="Gene3D" id="3.40.50.1820">
    <property type="entry name" value="alpha/beta hydrolase"/>
    <property type="match status" value="1"/>
</dbReference>
<dbReference type="GO" id="GO:0016787">
    <property type="term" value="F:hydrolase activity"/>
    <property type="evidence" value="ECO:0007669"/>
    <property type="project" value="UniProtKB-KW"/>
</dbReference>
<keyword evidence="1 4" id="KW-0378">Hydrolase</keyword>
<dbReference type="InterPro" id="IPR053145">
    <property type="entry name" value="AB_hydrolase_Est10"/>
</dbReference>
<proteinExistence type="predicted"/>